<sequence length="110" mass="12055">MFTELVVPSVFLALASIVVPRRLERLVPETIGGLVFLTVLSCAAMLLISALGFSALYQVENPELTERLLRDGSTGFWHFLSLGAKAGLIWGPILALVVSTAPRRWTTNTW</sequence>
<dbReference type="Proteomes" id="UP000220836">
    <property type="component" value="Unassembled WGS sequence"/>
</dbReference>
<keyword evidence="1" id="KW-0812">Transmembrane</keyword>
<feature type="transmembrane region" description="Helical" evidence="1">
    <location>
        <begin position="76"/>
        <end position="98"/>
    </location>
</feature>
<proteinExistence type="predicted"/>
<keyword evidence="1" id="KW-1133">Transmembrane helix</keyword>
<gene>
    <name evidence="2" type="ORF">PEV8663_02540</name>
</gene>
<feature type="transmembrane region" description="Helical" evidence="1">
    <location>
        <begin position="35"/>
        <end position="56"/>
    </location>
</feature>
<dbReference type="AlphaFoldDB" id="A0A238KJP6"/>
<feature type="transmembrane region" description="Helical" evidence="1">
    <location>
        <begin position="6"/>
        <end position="23"/>
    </location>
</feature>
<keyword evidence="1" id="KW-0472">Membrane</keyword>
<keyword evidence="3" id="KW-1185">Reference proteome</keyword>
<evidence type="ECO:0000256" key="1">
    <source>
        <dbReference type="SAM" id="Phobius"/>
    </source>
</evidence>
<dbReference type="EMBL" id="FXYH01000008">
    <property type="protein sequence ID" value="SMX42938.1"/>
    <property type="molecule type" value="Genomic_DNA"/>
</dbReference>
<evidence type="ECO:0000313" key="3">
    <source>
        <dbReference type="Proteomes" id="UP000220836"/>
    </source>
</evidence>
<dbReference type="RefSeq" id="WP_097805019.1">
    <property type="nucleotide sequence ID" value="NZ_FXYH01000008.1"/>
</dbReference>
<reference evidence="2 3" key="1">
    <citation type="submission" date="2017-05" db="EMBL/GenBank/DDBJ databases">
        <authorList>
            <person name="Song R."/>
            <person name="Chenine A.L."/>
            <person name="Ruprecht R.M."/>
        </authorList>
    </citation>
    <scope>NUCLEOTIDE SEQUENCE [LARGE SCALE GENOMIC DNA]</scope>
    <source>
        <strain evidence="2 3">CECT 8663</strain>
    </source>
</reference>
<dbReference type="OrthoDB" id="7877317at2"/>
<protein>
    <submittedName>
        <fullName evidence="2">Uncharacterized protein</fullName>
    </submittedName>
</protein>
<evidence type="ECO:0000313" key="2">
    <source>
        <dbReference type="EMBL" id="SMX42938.1"/>
    </source>
</evidence>
<accession>A0A238KJP6</accession>
<organism evidence="2 3">
    <name type="scientific">Pelagimonas varians</name>
    <dbReference type="NCBI Taxonomy" id="696760"/>
    <lineage>
        <taxon>Bacteria</taxon>
        <taxon>Pseudomonadati</taxon>
        <taxon>Pseudomonadota</taxon>
        <taxon>Alphaproteobacteria</taxon>
        <taxon>Rhodobacterales</taxon>
        <taxon>Roseobacteraceae</taxon>
        <taxon>Pelagimonas</taxon>
    </lineage>
</organism>
<name>A0A238KJP6_9RHOB</name>